<dbReference type="SUPFAM" id="SSF52091">
    <property type="entry name" value="SpoIIaa-like"/>
    <property type="match status" value="1"/>
</dbReference>
<sequence length="110" mass="11521">MNDQAGPVTPVVVVLPPEIDVTNCDEVFEQLAEVLAPGIGTVVADMTGTSFCDSSGVHAIMRAYESAAARDITMRLAVSPDGSVRRVLELIGAARLMPVHETLEDALSAA</sequence>
<dbReference type="CDD" id="cd07043">
    <property type="entry name" value="STAS_anti-anti-sigma_factors"/>
    <property type="match status" value="1"/>
</dbReference>
<organism evidence="2 3">
    <name type="scientific">Trebonia kvetii</name>
    <dbReference type="NCBI Taxonomy" id="2480626"/>
    <lineage>
        <taxon>Bacteria</taxon>
        <taxon>Bacillati</taxon>
        <taxon>Actinomycetota</taxon>
        <taxon>Actinomycetes</taxon>
        <taxon>Streptosporangiales</taxon>
        <taxon>Treboniaceae</taxon>
        <taxon>Trebonia</taxon>
    </lineage>
</organism>
<gene>
    <name evidence="2" type="ORF">EAS64_03410</name>
</gene>
<accession>A0A6P2C4W6</accession>
<dbReference type="AlphaFoldDB" id="A0A6P2C4W6"/>
<dbReference type="Gene3D" id="3.30.750.24">
    <property type="entry name" value="STAS domain"/>
    <property type="match status" value="1"/>
</dbReference>
<dbReference type="PANTHER" id="PTHR33495:SF2">
    <property type="entry name" value="ANTI-SIGMA FACTOR ANTAGONIST TM_1081-RELATED"/>
    <property type="match status" value="1"/>
</dbReference>
<reference evidence="2 3" key="1">
    <citation type="submission" date="2018-11" db="EMBL/GenBank/DDBJ databases">
        <title>Trebonia kvetii gen.nov., sp.nov., a novel acidophilic actinobacterium, and proposal of the new actinobacterial family Treboniaceae fam. nov.</title>
        <authorList>
            <person name="Rapoport D."/>
            <person name="Sagova-Mareckova M."/>
            <person name="Sedlacek I."/>
            <person name="Provaznik J."/>
            <person name="Kralova S."/>
            <person name="Pavlinic D."/>
            <person name="Benes V."/>
            <person name="Kopecky J."/>
        </authorList>
    </citation>
    <scope>NUCLEOTIDE SEQUENCE [LARGE SCALE GENOMIC DNA]</scope>
    <source>
        <strain evidence="2 3">15Tr583</strain>
    </source>
</reference>
<evidence type="ECO:0000259" key="1">
    <source>
        <dbReference type="PROSITE" id="PS50801"/>
    </source>
</evidence>
<comment type="caution">
    <text evidence="2">The sequence shown here is derived from an EMBL/GenBank/DDBJ whole genome shotgun (WGS) entry which is preliminary data.</text>
</comment>
<protein>
    <submittedName>
        <fullName evidence="2">Anti-sigma factor antagonist</fullName>
    </submittedName>
</protein>
<dbReference type="GO" id="GO:0043856">
    <property type="term" value="F:anti-sigma factor antagonist activity"/>
    <property type="evidence" value="ECO:0007669"/>
    <property type="project" value="TreeGrafter"/>
</dbReference>
<dbReference type="InterPro" id="IPR036513">
    <property type="entry name" value="STAS_dom_sf"/>
</dbReference>
<dbReference type="PANTHER" id="PTHR33495">
    <property type="entry name" value="ANTI-SIGMA FACTOR ANTAGONIST TM_1081-RELATED-RELATED"/>
    <property type="match status" value="1"/>
</dbReference>
<dbReference type="EMBL" id="RPFW01000001">
    <property type="protein sequence ID" value="TVZ06482.1"/>
    <property type="molecule type" value="Genomic_DNA"/>
</dbReference>
<feature type="domain" description="STAS" evidence="1">
    <location>
        <begin position="11"/>
        <end position="110"/>
    </location>
</feature>
<dbReference type="Pfam" id="PF01740">
    <property type="entry name" value="STAS"/>
    <property type="match status" value="1"/>
</dbReference>
<proteinExistence type="predicted"/>
<evidence type="ECO:0000313" key="2">
    <source>
        <dbReference type="EMBL" id="TVZ06482.1"/>
    </source>
</evidence>
<dbReference type="InterPro" id="IPR002645">
    <property type="entry name" value="STAS_dom"/>
</dbReference>
<keyword evidence="3" id="KW-1185">Reference proteome</keyword>
<evidence type="ECO:0000313" key="3">
    <source>
        <dbReference type="Proteomes" id="UP000460272"/>
    </source>
</evidence>
<name>A0A6P2C4W6_9ACTN</name>
<dbReference type="PROSITE" id="PS50801">
    <property type="entry name" value="STAS"/>
    <property type="match status" value="1"/>
</dbReference>
<dbReference type="Proteomes" id="UP000460272">
    <property type="component" value="Unassembled WGS sequence"/>
</dbReference>
<dbReference type="OrthoDB" id="3297400at2"/>